<protein>
    <submittedName>
        <fullName evidence="1">Uncharacterized protein</fullName>
    </submittedName>
</protein>
<comment type="caution">
    <text evidence="1">The sequence shown here is derived from an EMBL/GenBank/DDBJ whole genome shotgun (WGS) entry which is preliminary data.</text>
</comment>
<name>A0ABT4HQR0_MYCIR</name>
<dbReference type="RefSeq" id="WP_268788069.1">
    <property type="nucleotide sequence ID" value="NZ_JAPQYE010000029.1"/>
</dbReference>
<gene>
    <name evidence="1" type="ORF">OY187_30360</name>
</gene>
<sequence length="127" mass="13223">MALYGLSDDQADAARETIAAAALDAARLAAAAHLVSGLADGAGDVASAAAVLTERNTSDPRYALMSAIEKSWALLTLQLVAGVVSDPSPAVRDARDRGATVAEIAATLGITEPAIYKRYSEQVRRRR</sequence>
<dbReference type="Proteomes" id="UP001084650">
    <property type="component" value="Unassembled WGS sequence"/>
</dbReference>
<keyword evidence="2" id="KW-1185">Reference proteome</keyword>
<organism evidence="1 2">
    <name type="scientific">Mycolicibacterium iranicum</name>
    <name type="common">Mycobacterium iranicum</name>
    <dbReference type="NCBI Taxonomy" id="912594"/>
    <lineage>
        <taxon>Bacteria</taxon>
        <taxon>Bacillati</taxon>
        <taxon>Actinomycetota</taxon>
        <taxon>Actinomycetes</taxon>
        <taxon>Mycobacteriales</taxon>
        <taxon>Mycobacteriaceae</taxon>
        <taxon>Mycolicibacterium</taxon>
    </lineage>
</organism>
<dbReference type="EMBL" id="JAPQYE010000029">
    <property type="protein sequence ID" value="MCZ0732360.1"/>
    <property type="molecule type" value="Genomic_DNA"/>
</dbReference>
<proteinExistence type="predicted"/>
<accession>A0ABT4HQR0</accession>
<evidence type="ECO:0000313" key="1">
    <source>
        <dbReference type="EMBL" id="MCZ0732360.1"/>
    </source>
</evidence>
<evidence type="ECO:0000313" key="2">
    <source>
        <dbReference type="Proteomes" id="UP001084650"/>
    </source>
</evidence>
<reference evidence="1" key="1">
    <citation type="submission" date="2022-12" db="EMBL/GenBank/DDBJ databases">
        <title>Whole genome sequence of Mycolicibacterium iranicum strain SBH312.</title>
        <authorList>
            <person name="Jani J."/>
            <person name="Arifin Mustapha Z."/>
            <person name="Ahmed K."/>
            <person name="Kai Ling C."/>
        </authorList>
    </citation>
    <scope>NUCLEOTIDE SEQUENCE</scope>
    <source>
        <strain evidence="1">SBH312</strain>
    </source>
</reference>